<dbReference type="EMBL" id="CATOUU010000098">
    <property type="protein sequence ID" value="CAI9916352.1"/>
    <property type="molecule type" value="Genomic_DNA"/>
</dbReference>
<evidence type="ECO:0000313" key="3">
    <source>
        <dbReference type="Proteomes" id="UP001642409"/>
    </source>
</evidence>
<dbReference type="Proteomes" id="UP001642409">
    <property type="component" value="Unassembled WGS sequence"/>
</dbReference>
<sequence>MLSTSILKCDSQTLHAASKRHQHFIVEGLIQFVPIQRNSQMARHQFCFAYFCMAFRMTRSESIKSFQNYSWVILNEKAGTHYGSLNLRLKESCLLFEPLLMKVESLIRIKRVLWTRHTENIETWAHQPILHRAVSVQIDS</sequence>
<reference evidence="2 3" key="2">
    <citation type="submission" date="2024-07" db="EMBL/GenBank/DDBJ databases">
        <authorList>
            <person name="Akdeniz Z."/>
        </authorList>
    </citation>
    <scope>NUCLEOTIDE SEQUENCE [LARGE SCALE GENOMIC DNA]</scope>
</reference>
<keyword evidence="3" id="KW-1185">Reference proteome</keyword>
<comment type="caution">
    <text evidence="1">The sequence shown here is derived from an EMBL/GenBank/DDBJ whole genome shotgun (WGS) entry which is preliminary data.</text>
</comment>
<protein>
    <submittedName>
        <fullName evidence="2">Hypothetical_protein</fullName>
    </submittedName>
</protein>
<gene>
    <name evidence="1" type="ORF">HINF_LOCUS3997</name>
    <name evidence="2" type="ORF">HINF_LOCUS79025</name>
</gene>
<evidence type="ECO:0000313" key="2">
    <source>
        <dbReference type="EMBL" id="CAL6116352.1"/>
    </source>
</evidence>
<reference evidence="1" key="1">
    <citation type="submission" date="2023-06" db="EMBL/GenBank/DDBJ databases">
        <authorList>
            <person name="Kurt Z."/>
        </authorList>
    </citation>
    <scope>NUCLEOTIDE SEQUENCE</scope>
</reference>
<organism evidence="1">
    <name type="scientific">Hexamita inflata</name>
    <dbReference type="NCBI Taxonomy" id="28002"/>
    <lineage>
        <taxon>Eukaryota</taxon>
        <taxon>Metamonada</taxon>
        <taxon>Diplomonadida</taxon>
        <taxon>Hexamitidae</taxon>
        <taxon>Hexamitinae</taxon>
        <taxon>Hexamita</taxon>
    </lineage>
</organism>
<proteinExistence type="predicted"/>
<accession>A0AA86NB28</accession>
<dbReference type="EMBL" id="CAXDID020000995">
    <property type="protein sequence ID" value="CAL6116352.1"/>
    <property type="molecule type" value="Genomic_DNA"/>
</dbReference>
<name>A0AA86NB28_9EUKA</name>
<evidence type="ECO:0000313" key="1">
    <source>
        <dbReference type="EMBL" id="CAI9916352.1"/>
    </source>
</evidence>
<dbReference type="AlphaFoldDB" id="A0AA86NB28"/>